<keyword evidence="2" id="KW-0496">Mitochondrion</keyword>
<keyword evidence="1" id="KW-0812">Transmembrane</keyword>
<proteinExistence type="predicted"/>
<keyword evidence="1" id="KW-1133">Transmembrane helix</keyword>
<reference evidence="2" key="1">
    <citation type="journal article" date="2021" name="Front. Mar. Sci.">
        <title>Molecular phylogenetic and evolutionary analyses of Euplotes species living in freshwater and marine habitats: a mitogenomic perspective.</title>
        <authorList>
            <person name="Huang N."/>
            <person name="Chen S."/>
            <person name="Miao M."/>
        </authorList>
    </citation>
    <scope>NUCLEOTIDE SEQUENCE</scope>
</reference>
<evidence type="ECO:0000256" key="1">
    <source>
        <dbReference type="SAM" id="Phobius"/>
    </source>
</evidence>
<accession>A0A8A9WN48</accession>
<feature type="transmembrane region" description="Helical" evidence="1">
    <location>
        <begin position="12"/>
        <end position="31"/>
    </location>
</feature>
<organism evidence="2">
    <name type="scientific">Euplotes aediculatus</name>
    <name type="common">Ciliate</name>
    <dbReference type="NCBI Taxonomy" id="5940"/>
    <lineage>
        <taxon>Eukaryota</taxon>
        <taxon>Sar</taxon>
        <taxon>Alveolata</taxon>
        <taxon>Ciliophora</taxon>
        <taxon>Intramacronucleata</taxon>
        <taxon>Spirotrichea</taxon>
        <taxon>Hypotrichia</taxon>
        <taxon>Euplotida</taxon>
        <taxon>Euplotidae</taxon>
        <taxon>Euplotes</taxon>
    </lineage>
</organism>
<feature type="transmembrane region" description="Helical" evidence="1">
    <location>
        <begin position="91"/>
        <end position="112"/>
    </location>
</feature>
<gene>
    <name evidence="2" type="primary">ORF66</name>
</gene>
<name>A0A8A9WN48_EUPAE</name>
<feature type="transmembrane region" description="Helical" evidence="1">
    <location>
        <begin position="66"/>
        <end position="84"/>
    </location>
</feature>
<dbReference type="AlphaFoldDB" id="A0A8A9WN48"/>
<protein>
    <submittedName>
        <fullName evidence="2">Uncharacterized protein</fullName>
    </submittedName>
</protein>
<sequence>MIRNRSNLVLLLYYIQIPHFYNSYSTLLILVKRRYIWLRIYRIAWRNIWILLSSYILMVQKIKKTLKLILLNMYSLINYSYFYFYNNNQFLLIYVPYFALFMHFNYINIYLLKWNSFYIIQFLYNNLLLNPVNDLLFNSFISWKILRLNNFQLLNFFLIFYNYYELMANFLFFPRLKQNLKYQLLMNDTEIEVAGIQLSSNYNWYLISYQLLLSILVTIYNYCIYLIYYYIITMVEVN</sequence>
<dbReference type="EMBL" id="MT665958">
    <property type="protein sequence ID" value="QTT61040.1"/>
    <property type="molecule type" value="Genomic_DNA"/>
</dbReference>
<geneLocation type="mitochondrion" evidence="2"/>
<keyword evidence="1" id="KW-0472">Membrane</keyword>
<feature type="transmembrane region" description="Helical" evidence="1">
    <location>
        <begin position="153"/>
        <end position="173"/>
    </location>
</feature>
<evidence type="ECO:0000313" key="2">
    <source>
        <dbReference type="EMBL" id="QTT61040.1"/>
    </source>
</evidence>
<feature type="transmembrane region" description="Helical" evidence="1">
    <location>
        <begin position="118"/>
        <end position="141"/>
    </location>
</feature>
<feature type="transmembrane region" description="Helical" evidence="1">
    <location>
        <begin position="207"/>
        <end position="231"/>
    </location>
</feature>